<dbReference type="AlphaFoldDB" id="A0A934KK25"/>
<dbReference type="Proteomes" id="UP000662373">
    <property type="component" value="Unassembled WGS sequence"/>
</dbReference>
<proteinExistence type="predicted"/>
<gene>
    <name evidence="3" type="ORF">JEM65_07585</name>
</gene>
<feature type="signal peptide" evidence="2">
    <location>
        <begin position="1"/>
        <end position="22"/>
    </location>
</feature>
<dbReference type="Pfam" id="PF20130">
    <property type="entry name" value="DUF6520"/>
    <property type="match status" value="1"/>
</dbReference>
<evidence type="ECO:0000313" key="4">
    <source>
        <dbReference type="Proteomes" id="UP000662373"/>
    </source>
</evidence>
<comment type="caution">
    <text evidence="3">The sequence shown here is derived from an EMBL/GenBank/DDBJ whole genome shotgun (WGS) entry which is preliminary data.</text>
</comment>
<organism evidence="3 4">
    <name type="scientific">Gelidibacter salicanalis</name>
    <dbReference type="NCBI Taxonomy" id="291193"/>
    <lineage>
        <taxon>Bacteria</taxon>
        <taxon>Pseudomonadati</taxon>
        <taxon>Bacteroidota</taxon>
        <taxon>Flavobacteriia</taxon>
        <taxon>Flavobacteriales</taxon>
        <taxon>Flavobacteriaceae</taxon>
        <taxon>Gelidibacter</taxon>
    </lineage>
</organism>
<evidence type="ECO:0000256" key="2">
    <source>
        <dbReference type="SAM" id="SignalP"/>
    </source>
</evidence>
<sequence>MKKLKMILPMLAFLLAIGMSFAFVGTSAEKDYYTEKFILVEAPNGWAAIDVECAPQNDECTVIFSGDPQSEYRVYNSKNLGDPAEGDGQSILLNGPVPDPE</sequence>
<dbReference type="EMBL" id="JAEHJZ010000015">
    <property type="protein sequence ID" value="MBJ7880507.1"/>
    <property type="molecule type" value="Genomic_DNA"/>
</dbReference>
<feature type="chain" id="PRO_5037758641" description="Secreted protein" evidence="2">
    <location>
        <begin position="23"/>
        <end position="101"/>
    </location>
</feature>
<keyword evidence="4" id="KW-1185">Reference proteome</keyword>
<keyword evidence="2" id="KW-0732">Signal</keyword>
<accession>A0A934KK25</accession>
<protein>
    <recommendedName>
        <fullName evidence="5">Secreted protein</fullName>
    </recommendedName>
</protein>
<dbReference type="RefSeq" id="WP_199598346.1">
    <property type="nucleotide sequence ID" value="NZ_JAEHJZ010000015.1"/>
</dbReference>
<name>A0A934KK25_9FLAO</name>
<evidence type="ECO:0000256" key="1">
    <source>
        <dbReference type="SAM" id="MobiDB-lite"/>
    </source>
</evidence>
<evidence type="ECO:0000313" key="3">
    <source>
        <dbReference type="EMBL" id="MBJ7880507.1"/>
    </source>
</evidence>
<dbReference type="InterPro" id="IPR045391">
    <property type="entry name" value="DUF6520"/>
</dbReference>
<reference evidence="3 4" key="1">
    <citation type="submission" date="2020-09" db="EMBL/GenBank/DDBJ databases">
        <title>Draft genome of Gelidibacter salicanalis PAMC21136.</title>
        <authorList>
            <person name="Park H."/>
        </authorList>
    </citation>
    <scope>NUCLEOTIDE SEQUENCE [LARGE SCALE GENOMIC DNA]</scope>
    <source>
        <strain evidence="3 4">PAMC21136</strain>
    </source>
</reference>
<evidence type="ECO:0008006" key="5">
    <source>
        <dbReference type="Google" id="ProtNLM"/>
    </source>
</evidence>
<feature type="region of interest" description="Disordered" evidence="1">
    <location>
        <begin position="75"/>
        <end position="101"/>
    </location>
</feature>